<organism evidence="12 13">
    <name type="scientific">Arctia plantaginis</name>
    <name type="common">Wood tiger moth</name>
    <name type="synonym">Phalaena plantaginis</name>
    <dbReference type="NCBI Taxonomy" id="874455"/>
    <lineage>
        <taxon>Eukaryota</taxon>
        <taxon>Metazoa</taxon>
        <taxon>Ecdysozoa</taxon>
        <taxon>Arthropoda</taxon>
        <taxon>Hexapoda</taxon>
        <taxon>Insecta</taxon>
        <taxon>Pterygota</taxon>
        <taxon>Neoptera</taxon>
        <taxon>Endopterygota</taxon>
        <taxon>Lepidoptera</taxon>
        <taxon>Glossata</taxon>
        <taxon>Ditrysia</taxon>
        <taxon>Noctuoidea</taxon>
        <taxon>Erebidae</taxon>
        <taxon>Arctiinae</taxon>
        <taxon>Arctia</taxon>
    </lineage>
</organism>
<feature type="binding site" evidence="10">
    <location>
        <position position="146"/>
    </location>
    <ligand>
        <name>Zn(2+)</name>
        <dbReference type="ChEBI" id="CHEBI:29105"/>
        <label>2</label>
    </ligand>
</feature>
<gene>
    <name evidence="12" type="ORF">APLA_LOCUS10185</name>
</gene>
<dbReference type="SUPFAM" id="SSF53187">
    <property type="entry name" value="Zn-dependent exopeptidases"/>
    <property type="match status" value="1"/>
</dbReference>
<dbReference type="EMBL" id="CADEBD010000314">
    <property type="protein sequence ID" value="CAB3243002.1"/>
    <property type="molecule type" value="Genomic_DNA"/>
</dbReference>
<keyword evidence="5 10" id="KW-0479">Metal-binding</keyword>
<dbReference type="Gene3D" id="3.40.630.10">
    <property type="entry name" value="Zn peptidases"/>
    <property type="match status" value="1"/>
</dbReference>
<name>A0A8S1A434_ARCPL</name>
<dbReference type="FunFam" id="3.40.630.10:FF:000019">
    <property type="entry name" value="Aminoacylase 1"/>
    <property type="match status" value="1"/>
</dbReference>
<keyword evidence="7 10" id="KW-0862">Zinc</keyword>
<evidence type="ECO:0000259" key="11">
    <source>
        <dbReference type="Pfam" id="PF07687"/>
    </source>
</evidence>
<feature type="binding site" evidence="10">
    <location>
        <position position="111"/>
    </location>
    <ligand>
        <name>Zn(2+)</name>
        <dbReference type="ChEBI" id="CHEBI:29105"/>
        <label>1</label>
    </ligand>
</feature>
<evidence type="ECO:0000313" key="13">
    <source>
        <dbReference type="Proteomes" id="UP000494256"/>
    </source>
</evidence>
<dbReference type="InterPro" id="IPR011650">
    <property type="entry name" value="Peptidase_M20_dimer"/>
</dbReference>
<reference evidence="12 13" key="1">
    <citation type="submission" date="2020-04" db="EMBL/GenBank/DDBJ databases">
        <authorList>
            <person name="Wallbank WR R."/>
            <person name="Pardo Diaz C."/>
            <person name="Kozak K."/>
            <person name="Martin S."/>
            <person name="Jiggins C."/>
            <person name="Moest M."/>
            <person name="Warren A I."/>
            <person name="Byers J.R.P. K."/>
            <person name="Montejo-Kovacevich G."/>
            <person name="Yen C E."/>
        </authorList>
    </citation>
    <scope>NUCLEOTIDE SEQUENCE [LARGE SCALE GENOMIC DNA]</scope>
</reference>
<dbReference type="PANTHER" id="PTHR45892">
    <property type="entry name" value="AMINOACYLASE-1"/>
    <property type="match status" value="1"/>
</dbReference>
<evidence type="ECO:0000256" key="5">
    <source>
        <dbReference type="ARBA" id="ARBA00022723"/>
    </source>
</evidence>
<dbReference type="PROSITE" id="PS00758">
    <property type="entry name" value="ARGE_DAPE_CPG2_1"/>
    <property type="match status" value="1"/>
</dbReference>
<evidence type="ECO:0000256" key="4">
    <source>
        <dbReference type="ARBA" id="ARBA00022490"/>
    </source>
</evidence>
<feature type="binding site" evidence="10">
    <location>
        <position position="111"/>
    </location>
    <ligand>
        <name>Zn(2+)</name>
        <dbReference type="ChEBI" id="CHEBI:29105"/>
        <label>2</label>
    </ligand>
</feature>
<feature type="domain" description="Peptidase M20 dimerisation" evidence="11">
    <location>
        <begin position="189"/>
        <end position="298"/>
    </location>
</feature>
<keyword evidence="4" id="KW-0963">Cytoplasm</keyword>
<evidence type="ECO:0000256" key="3">
    <source>
        <dbReference type="ARBA" id="ARBA00011913"/>
    </source>
</evidence>
<proteinExistence type="inferred from homology"/>
<dbReference type="GO" id="GO:0006520">
    <property type="term" value="P:amino acid metabolic process"/>
    <property type="evidence" value="ECO:0007669"/>
    <property type="project" value="InterPro"/>
</dbReference>
<dbReference type="GO" id="GO:0004046">
    <property type="term" value="F:aminoacylase activity"/>
    <property type="evidence" value="ECO:0007669"/>
    <property type="project" value="UniProtKB-EC"/>
</dbReference>
<dbReference type="Proteomes" id="UP000494256">
    <property type="component" value="Unassembled WGS sequence"/>
</dbReference>
<dbReference type="InterPro" id="IPR036264">
    <property type="entry name" value="Bact_exopeptidase_dim_dom"/>
</dbReference>
<dbReference type="EC" id="3.5.1.14" evidence="3"/>
<dbReference type="GO" id="GO:0005737">
    <property type="term" value="C:cytoplasm"/>
    <property type="evidence" value="ECO:0007669"/>
    <property type="project" value="UniProtKB-SubCell"/>
</dbReference>
<dbReference type="PANTHER" id="PTHR45892:SF1">
    <property type="entry name" value="AMINOACYLASE-1"/>
    <property type="match status" value="1"/>
</dbReference>
<protein>
    <recommendedName>
        <fullName evidence="3">N-acyl-aliphatic-L-amino acid amidohydrolase</fullName>
        <ecNumber evidence="3">3.5.1.14</ecNumber>
    </recommendedName>
    <alternativeName>
        <fullName evidence="8">N-acyl-L-amino-acid amidohydrolase</fullName>
    </alternativeName>
</protein>
<sequence length="400" mass="44844">MSNQWDNDETVQRFREYLRIPSVHPDVDYSKCVTFLKTQASLLNLPVFVYELVPKKPVVVMTWEGLEPDQPSILLNSHMDVVPVYEECWTYPPFDAVISEDGFIYARGTQDMKSIGMMHLEAVKRLKDAGVRLKRTIHISFVPDEEIGSKDGMLTFAASEEFKKLNVGFGLDESCPNPIPKVITAFHGERTTRQITITCRGEPGHGSVVAPGPDRTAGEKLHCIIDRFMTFRAKEKVKIDNGAWFGDITSINLTQVQGGVQVNVLPENLSVSFDIRIACDVDIDEFDAMISKWCEEAGSGVTYEYHLKNPQIKSTELETLPFWKVLKQVVSDMGCTVKPVICPGATDARFLRQQGIPAVNFSPFPGVPILIHGHDERLHVDVYKRGIDMMEKVVEAAANV</sequence>
<dbReference type="InterPro" id="IPR052083">
    <property type="entry name" value="Aminoacylase-1_M20A"/>
</dbReference>
<comment type="cofactor">
    <cofactor evidence="10">
        <name>Zn(2+)</name>
        <dbReference type="ChEBI" id="CHEBI:29105"/>
    </cofactor>
    <text evidence="10">Binds 2 Zn(2+) ions per subunit.</text>
</comment>
<evidence type="ECO:0000256" key="9">
    <source>
        <dbReference type="PIRSR" id="PIRSR036696-1"/>
    </source>
</evidence>
<comment type="similarity">
    <text evidence="2">Belongs to the peptidase M20A family.</text>
</comment>
<comment type="subcellular location">
    <subcellularLocation>
        <location evidence="1">Cytoplasm</location>
    </subcellularLocation>
</comment>
<dbReference type="PROSITE" id="PS00759">
    <property type="entry name" value="ARGE_DAPE_CPG2_2"/>
    <property type="match status" value="1"/>
</dbReference>
<evidence type="ECO:0000313" key="12">
    <source>
        <dbReference type="EMBL" id="CAB3243002.1"/>
    </source>
</evidence>
<dbReference type="Gene3D" id="1.10.150.900">
    <property type="match status" value="1"/>
</dbReference>
<dbReference type="OrthoDB" id="6358587at2759"/>
<dbReference type="PIRSF" id="PIRSF036696">
    <property type="entry name" value="ACY-1"/>
    <property type="match status" value="1"/>
</dbReference>
<dbReference type="FunFam" id="3.30.70.360:FF:000005">
    <property type="entry name" value="Putative Aminoacylase-1"/>
    <property type="match status" value="1"/>
</dbReference>
<dbReference type="NCBIfam" id="TIGR01880">
    <property type="entry name" value="Ac-peptdase-euk"/>
    <property type="match status" value="1"/>
</dbReference>
<feature type="active site" description="Proton acceptor" evidence="9">
    <location>
        <position position="145"/>
    </location>
</feature>
<feature type="active site" evidence="9">
    <location>
        <position position="80"/>
    </location>
</feature>
<keyword evidence="6" id="KW-0378">Hydrolase</keyword>
<dbReference type="InterPro" id="IPR002933">
    <property type="entry name" value="Peptidase_M20"/>
</dbReference>
<feature type="binding site" evidence="10">
    <location>
        <position position="372"/>
    </location>
    <ligand>
        <name>Zn(2+)</name>
        <dbReference type="ChEBI" id="CHEBI:29105"/>
        <label>2</label>
    </ligand>
</feature>
<feature type="binding site" evidence="10">
    <location>
        <position position="78"/>
    </location>
    <ligand>
        <name>Zn(2+)</name>
        <dbReference type="ChEBI" id="CHEBI:29105"/>
        <label>1</label>
    </ligand>
</feature>
<evidence type="ECO:0000256" key="10">
    <source>
        <dbReference type="PIRSR" id="PIRSR036696-2"/>
    </source>
</evidence>
<dbReference type="InterPro" id="IPR010159">
    <property type="entry name" value="N-acyl_aa_amidohydrolase"/>
</dbReference>
<dbReference type="SUPFAM" id="SSF55031">
    <property type="entry name" value="Bacterial exopeptidase dimerisation domain"/>
    <property type="match status" value="1"/>
</dbReference>
<accession>A0A8S1A434</accession>
<dbReference type="InterPro" id="IPR001261">
    <property type="entry name" value="ArgE/DapE_CS"/>
</dbReference>
<evidence type="ECO:0000256" key="6">
    <source>
        <dbReference type="ARBA" id="ARBA00022801"/>
    </source>
</evidence>
<evidence type="ECO:0000256" key="1">
    <source>
        <dbReference type="ARBA" id="ARBA00004496"/>
    </source>
</evidence>
<comment type="caution">
    <text evidence="12">The sequence shown here is derived from an EMBL/GenBank/DDBJ whole genome shotgun (WGS) entry which is preliminary data.</text>
</comment>
<evidence type="ECO:0000256" key="7">
    <source>
        <dbReference type="ARBA" id="ARBA00022833"/>
    </source>
</evidence>
<evidence type="ECO:0000256" key="8">
    <source>
        <dbReference type="ARBA" id="ARBA00029656"/>
    </source>
</evidence>
<dbReference type="AlphaFoldDB" id="A0A8S1A434"/>
<dbReference type="Pfam" id="PF01546">
    <property type="entry name" value="Peptidase_M20"/>
    <property type="match status" value="1"/>
</dbReference>
<evidence type="ECO:0000256" key="2">
    <source>
        <dbReference type="ARBA" id="ARBA00006247"/>
    </source>
</evidence>
<feature type="binding site" evidence="10">
    <location>
        <position position="173"/>
    </location>
    <ligand>
        <name>Zn(2+)</name>
        <dbReference type="ChEBI" id="CHEBI:29105"/>
        <label>1</label>
    </ligand>
</feature>
<dbReference type="GO" id="GO:0046872">
    <property type="term" value="F:metal ion binding"/>
    <property type="evidence" value="ECO:0007669"/>
    <property type="project" value="UniProtKB-KW"/>
</dbReference>
<dbReference type="Gene3D" id="3.30.70.360">
    <property type="match status" value="1"/>
</dbReference>
<dbReference type="Pfam" id="PF07687">
    <property type="entry name" value="M20_dimer"/>
    <property type="match status" value="1"/>
</dbReference>